<evidence type="ECO:0008006" key="4">
    <source>
        <dbReference type="Google" id="ProtNLM"/>
    </source>
</evidence>
<accession>A0AA38UE64</accession>
<dbReference type="Proteomes" id="UP001163846">
    <property type="component" value="Unassembled WGS sequence"/>
</dbReference>
<gene>
    <name evidence="2" type="ORF">F5878DRAFT_544386</name>
</gene>
<name>A0AA38UE64_9AGAR</name>
<keyword evidence="3" id="KW-1185">Reference proteome</keyword>
<feature type="region of interest" description="Disordered" evidence="1">
    <location>
        <begin position="1"/>
        <end position="25"/>
    </location>
</feature>
<dbReference type="EMBL" id="MU806491">
    <property type="protein sequence ID" value="KAJ3834737.1"/>
    <property type="molecule type" value="Genomic_DNA"/>
</dbReference>
<evidence type="ECO:0000313" key="3">
    <source>
        <dbReference type="Proteomes" id="UP001163846"/>
    </source>
</evidence>
<dbReference type="AlphaFoldDB" id="A0AA38UE64"/>
<evidence type="ECO:0000256" key="1">
    <source>
        <dbReference type="SAM" id="MobiDB-lite"/>
    </source>
</evidence>
<proteinExistence type="predicted"/>
<comment type="caution">
    <text evidence="2">The sequence shown here is derived from an EMBL/GenBank/DDBJ whole genome shotgun (WGS) entry which is preliminary data.</text>
</comment>
<evidence type="ECO:0000313" key="2">
    <source>
        <dbReference type="EMBL" id="KAJ3834737.1"/>
    </source>
</evidence>
<reference evidence="2" key="1">
    <citation type="submission" date="2022-08" db="EMBL/GenBank/DDBJ databases">
        <authorList>
            <consortium name="DOE Joint Genome Institute"/>
            <person name="Min B."/>
            <person name="Riley R."/>
            <person name="Sierra-Patev S."/>
            <person name="Naranjo-Ortiz M."/>
            <person name="Looney B."/>
            <person name="Konkel Z."/>
            <person name="Slot J.C."/>
            <person name="Sakamoto Y."/>
            <person name="Steenwyk J.L."/>
            <person name="Rokas A."/>
            <person name="Carro J."/>
            <person name="Camarero S."/>
            <person name="Ferreira P."/>
            <person name="Molpeceres G."/>
            <person name="Ruiz-Duenas F.J."/>
            <person name="Serrano A."/>
            <person name="Henrissat B."/>
            <person name="Drula E."/>
            <person name="Hughes K.W."/>
            <person name="Mata J.L."/>
            <person name="Ishikawa N.K."/>
            <person name="Vargas-Isla R."/>
            <person name="Ushijima S."/>
            <person name="Smith C.A."/>
            <person name="Ahrendt S."/>
            <person name="Andreopoulos W."/>
            <person name="He G."/>
            <person name="Labutti K."/>
            <person name="Lipzen A."/>
            <person name="Ng V."/>
            <person name="Sandor L."/>
            <person name="Barry K."/>
            <person name="Martinez A.T."/>
            <person name="Xiao Y."/>
            <person name="Gibbons J.G."/>
            <person name="Terashima K."/>
            <person name="Hibbett D.S."/>
            <person name="Grigoriev I.V."/>
        </authorList>
    </citation>
    <scope>NUCLEOTIDE SEQUENCE</scope>
    <source>
        <strain evidence="2">TFB9207</strain>
    </source>
</reference>
<sequence length="277" mass="30891">MVVPRLHFTDEDGPSSSKRKLPYRPPPQLFNPAKCVHEQLIRHKQEHVYSYKSWRFEYGLQVKIFNHSSLRPSRAIAPSLCRLFMDAKSMAGTSHLIEMSSMPLPSFWRFEPGDQVIIHSDDFRRFGKVLSFVGNDIRNPACEVDVGGEICMVPVRDLEKEIILGHYIEVVAGVHLGRKGFVVGKSDTLLGICAGQDSTGLDFRVHVNSVKLTVPDFSHTKIPWLDVEVTVESGPHAGSTGSVKDVTVTSARSLAITVRLSSGQDCVVGYHAVRERR</sequence>
<protein>
    <recommendedName>
        <fullName evidence="4">KOW domain-containing protein</fullName>
    </recommendedName>
</protein>
<organism evidence="2 3">
    <name type="scientific">Lentinula raphanica</name>
    <dbReference type="NCBI Taxonomy" id="153919"/>
    <lineage>
        <taxon>Eukaryota</taxon>
        <taxon>Fungi</taxon>
        <taxon>Dikarya</taxon>
        <taxon>Basidiomycota</taxon>
        <taxon>Agaricomycotina</taxon>
        <taxon>Agaricomycetes</taxon>
        <taxon>Agaricomycetidae</taxon>
        <taxon>Agaricales</taxon>
        <taxon>Marasmiineae</taxon>
        <taxon>Omphalotaceae</taxon>
        <taxon>Lentinula</taxon>
    </lineage>
</organism>